<dbReference type="SUPFAM" id="SSF52540">
    <property type="entry name" value="P-loop containing nucleoside triphosphate hydrolases"/>
    <property type="match status" value="1"/>
</dbReference>
<reference evidence="2 3" key="1">
    <citation type="journal article" date="2009" name="Stand. Genomic Sci.">
        <title>Complete genome sequence of Kangiella koreensis type strain (SW-125).</title>
        <authorList>
            <person name="Han C."/>
            <person name="Sikorski J."/>
            <person name="Lapidus A."/>
            <person name="Nolan M."/>
            <person name="Glavina Del Rio T."/>
            <person name="Tice H."/>
            <person name="Cheng J.F."/>
            <person name="Lucas S."/>
            <person name="Chen F."/>
            <person name="Copeland A."/>
            <person name="Ivanova N."/>
            <person name="Mavromatis K."/>
            <person name="Ovchinnikova G."/>
            <person name="Pati A."/>
            <person name="Bruce D."/>
            <person name="Goodwin L."/>
            <person name="Pitluck S."/>
            <person name="Chen A."/>
            <person name="Palaniappan K."/>
            <person name="Land M."/>
            <person name="Hauser L."/>
            <person name="Chang Y.J."/>
            <person name="Jeffries C.D."/>
            <person name="Chain P."/>
            <person name="Saunders E."/>
            <person name="Brettin T."/>
            <person name="Goker M."/>
            <person name="Tindall B.J."/>
            <person name="Bristow J."/>
            <person name="Eisen J.A."/>
            <person name="Markowitz V."/>
            <person name="Hugenholtz P."/>
            <person name="Kyrpides N.C."/>
            <person name="Klenk H.P."/>
            <person name="Detter J.C."/>
        </authorList>
    </citation>
    <scope>NUCLEOTIDE SEQUENCE [LARGE SCALE GENOMIC DNA]</scope>
    <source>
        <strain evidence="3">DSM 16069 / KCTC 12182 / SW-125</strain>
    </source>
</reference>
<dbReference type="Proteomes" id="UP000001231">
    <property type="component" value="Chromosome"/>
</dbReference>
<dbReference type="EMBL" id="CP001707">
    <property type="protein sequence ID" value="ACV26674.1"/>
    <property type="molecule type" value="Genomic_DNA"/>
</dbReference>
<dbReference type="RefSeq" id="WP_012801188.1">
    <property type="nucleotide sequence ID" value="NC_013166.1"/>
</dbReference>
<dbReference type="eggNOG" id="COG1474">
    <property type="taxonomic scope" value="Bacteria"/>
</dbReference>
<dbReference type="HOGENOM" id="CLU_838828_0_0_6"/>
<protein>
    <recommendedName>
        <fullName evidence="1">ORC1/DEAH AAA+ ATPase domain-containing protein</fullName>
    </recommendedName>
</protein>
<dbReference type="KEGG" id="kko:Kkor_1255"/>
<dbReference type="Pfam" id="PF13401">
    <property type="entry name" value="AAA_22"/>
    <property type="match status" value="1"/>
</dbReference>
<dbReference type="InterPro" id="IPR027417">
    <property type="entry name" value="P-loop_NTPase"/>
</dbReference>
<name>C7RBN2_KANKD</name>
<evidence type="ECO:0000313" key="3">
    <source>
        <dbReference type="Proteomes" id="UP000001231"/>
    </source>
</evidence>
<dbReference type="Gene3D" id="3.40.50.300">
    <property type="entry name" value="P-loop containing nucleotide triphosphate hydrolases"/>
    <property type="match status" value="1"/>
</dbReference>
<evidence type="ECO:0000313" key="2">
    <source>
        <dbReference type="EMBL" id="ACV26674.1"/>
    </source>
</evidence>
<organism evidence="2 3">
    <name type="scientific">Kangiella koreensis (strain DSM 16069 / JCM 12317 / KCTC 12182 / SW-125)</name>
    <dbReference type="NCBI Taxonomy" id="523791"/>
    <lineage>
        <taxon>Bacteria</taxon>
        <taxon>Pseudomonadati</taxon>
        <taxon>Pseudomonadota</taxon>
        <taxon>Gammaproteobacteria</taxon>
        <taxon>Kangiellales</taxon>
        <taxon>Kangiellaceae</taxon>
        <taxon>Kangiella</taxon>
    </lineage>
</organism>
<dbReference type="InterPro" id="IPR049945">
    <property type="entry name" value="AAA_22"/>
</dbReference>
<gene>
    <name evidence="2" type="ordered locus">Kkor_1255</name>
</gene>
<feature type="domain" description="ORC1/DEAH AAA+ ATPase" evidence="1">
    <location>
        <begin position="55"/>
        <end position="177"/>
    </location>
</feature>
<sequence>MQWMEHFKELAMNDDASKIEHPLKHPELLQIHTLENEGLLQFCSSIIRRGLPGALIYGYSRSGKSTSTKIITPFLKDADNQSIPYEIIYIASRDRKTSRGAWRQLAFNYDFPLKSRATSDEISQHYITYLLDRCYESQSKRLVLMVDEAQRLSIRQFSIYAEIYDRLKDSFGTLCHIFFIANLDNFKDTYRLLQEREDTHIYERFFKRAYFYQPITKLESVSHILSEYDRLTFPTTSDVSYSQYFLKKSGKEYETFKLQKYASLIWQVFFEKFKTPYKLKHWSTESFFCFVNLFITHYLPQPDVTDISFELIEHCINNSDLIVDQVKLEEL</sequence>
<dbReference type="InParanoid" id="C7RBN2"/>
<keyword evidence="3" id="KW-1185">Reference proteome</keyword>
<evidence type="ECO:0000259" key="1">
    <source>
        <dbReference type="Pfam" id="PF13401"/>
    </source>
</evidence>
<accession>C7RBN2</accession>
<proteinExistence type="predicted"/>
<dbReference type="AlphaFoldDB" id="C7RBN2"/>
<dbReference type="STRING" id="523791.Kkor_1255"/>
<dbReference type="GO" id="GO:0016887">
    <property type="term" value="F:ATP hydrolysis activity"/>
    <property type="evidence" value="ECO:0007669"/>
    <property type="project" value="InterPro"/>
</dbReference>